<dbReference type="SUPFAM" id="SSF90123">
    <property type="entry name" value="ABC transporter transmembrane region"/>
    <property type="match status" value="2"/>
</dbReference>
<comment type="subcellular location">
    <subcellularLocation>
        <location evidence="1">Membrane</location>
        <topology evidence="1">Multi-pass membrane protein</topology>
    </subcellularLocation>
</comment>
<evidence type="ECO:0000256" key="8">
    <source>
        <dbReference type="SAM" id="MobiDB-lite"/>
    </source>
</evidence>
<evidence type="ECO:0000256" key="7">
    <source>
        <dbReference type="ARBA" id="ARBA00023136"/>
    </source>
</evidence>
<dbReference type="Gene3D" id="1.20.1560.10">
    <property type="entry name" value="ABC transporter type 1, transmembrane domain"/>
    <property type="match status" value="2"/>
</dbReference>
<feature type="transmembrane region" description="Helical" evidence="9">
    <location>
        <begin position="1120"/>
        <end position="1146"/>
    </location>
</feature>
<dbReference type="InterPro" id="IPR003439">
    <property type="entry name" value="ABC_transporter-like_ATP-bd"/>
</dbReference>
<comment type="caution">
    <text evidence="12">The sequence shown here is derived from an EMBL/GenBank/DDBJ whole genome shotgun (WGS) entry which is preliminary data.</text>
</comment>
<dbReference type="FunFam" id="3.40.50.300:FF:001471">
    <property type="entry name" value="P-loop containing nucleoside triphosphate hydrolase protein"/>
    <property type="match status" value="1"/>
</dbReference>
<feature type="transmembrane region" description="Helical" evidence="9">
    <location>
        <begin position="938"/>
        <end position="958"/>
    </location>
</feature>
<feature type="transmembrane region" description="Helical" evidence="9">
    <location>
        <begin position="297"/>
        <end position="316"/>
    </location>
</feature>
<dbReference type="InterPro" id="IPR039421">
    <property type="entry name" value="Type_1_exporter"/>
</dbReference>
<dbReference type="EMBL" id="WWBZ02000022">
    <property type="protein sequence ID" value="KAF4307415.1"/>
    <property type="molecule type" value="Genomic_DNA"/>
</dbReference>
<dbReference type="InterPro" id="IPR011527">
    <property type="entry name" value="ABC1_TM_dom"/>
</dbReference>
<keyword evidence="5" id="KW-0067">ATP-binding</keyword>
<keyword evidence="6 9" id="KW-1133">Transmembrane helix</keyword>
<feature type="transmembrane region" description="Helical" evidence="9">
    <location>
        <begin position="113"/>
        <end position="138"/>
    </location>
</feature>
<dbReference type="CDD" id="cd18577">
    <property type="entry name" value="ABC_6TM_Pgp_ABCB1_D1_like"/>
    <property type="match status" value="1"/>
</dbReference>
<accession>A0A8H4ITN4</accession>
<dbReference type="PROSITE" id="PS50893">
    <property type="entry name" value="ABC_TRANSPORTER_2"/>
    <property type="match status" value="2"/>
</dbReference>
<dbReference type="PANTHER" id="PTHR43394">
    <property type="entry name" value="ATP-DEPENDENT PERMEASE MDL1, MITOCHONDRIAL"/>
    <property type="match status" value="1"/>
</dbReference>
<dbReference type="GO" id="GO:0005743">
    <property type="term" value="C:mitochondrial inner membrane"/>
    <property type="evidence" value="ECO:0007669"/>
    <property type="project" value="TreeGrafter"/>
</dbReference>
<evidence type="ECO:0000313" key="12">
    <source>
        <dbReference type="EMBL" id="KAF4307415.1"/>
    </source>
</evidence>
<dbReference type="Pfam" id="PF00005">
    <property type="entry name" value="ABC_tran"/>
    <property type="match status" value="2"/>
</dbReference>
<feature type="transmembrane region" description="Helical" evidence="9">
    <location>
        <begin position="211"/>
        <end position="233"/>
    </location>
</feature>
<protein>
    <submittedName>
        <fullName evidence="12">ABC transporter protein</fullName>
    </submittedName>
</protein>
<feature type="domain" description="ABC transporter" evidence="10">
    <location>
        <begin position="1218"/>
        <end position="1474"/>
    </location>
</feature>
<feature type="transmembrane region" description="Helical" evidence="9">
    <location>
        <begin position="336"/>
        <end position="355"/>
    </location>
</feature>
<dbReference type="PROSITE" id="PS00211">
    <property type="entry name" value="ABC_TRANSPORTER_1"/>
    <property type="match status" value="1"/>
</dbReference>
<gene>
    <name evidence="12" type="ORF">GTA08_BOTSDO04765</name>
</gene>
<keyword evidence="2" id="KW-0813">Transport</keyword>
<dbReference type="GO" id="GO:0090374">
    <property type="term" value="P:oligopeptide export from mitochondrion"/>
    <property type="evidence" value="ECO:0007669"/>
    <property type="project" value="TreeGrafter"/>
</dbReference>
<evidence type="ECO:0000256" key="3">
    <source>
        <dbReference type="ARBA" id="ARBA00022692"/>
    </source>
</evidence>
<feature type="transmembrane region" description="Helical" evidence="9">
    <location>
        <begin position="1042"/>
        <end position="1060"/>
    </location>
</feature>
<dbReference type="Pfam" id="PF00664">
    <property type="entry name" value="ABC_membrane"/>
    <property type="match status" value="2"/>
</dbReference>
<dbReference type="SUPFAM" id="SSF52540">
    <property type="entry name" value="P-loop containing nucleoside triphosphate hydrolases"/>
    <property type="match status" value="2"/>
</dbReference>
<feature type="compositionally biased region" description="Basic and acidic residues" evidence="8">
    <location>
        <begin position="7"/>
        <end position="23"/>
    </location>
</feature>
<dbReference type="GO" id="GO:0015421">
    <property type="term" value="F:ABC-type oligopeptide transporter activity"/>
    <property type="evidence" value="ECO:0007669"/>
    <property type="project" value="TreeGrafter"/>
</dbReference>
<feature type="region of interest" description="Disordered" evidence="8">
    <location>
        <begin position="1501"/>
        <end position="1527"/>
    </location>
</feature>
<evidence type="ECO:0000256" key="2">
    <source>
        <dbReference type="ARBA" id="ARBA00022448"/>
    </source>
</evidence>
<feature type="transmembrane region" description="Helical" evidence="9">
    <location>
        <begin position="896"/>
        <end position="918"/>
    </location>
</feature>
<feature type="domain" description="ABC transporter" evidence="10">
    <location>
        <begin position="392"/>
        <end position="631"/>
    </location>
</feature>
<dbReference type="InterPro" id="IPR003593">
    <property type="entry name" value="AAA+_ATPase"/>
</dbReference>
<dbReference type="SMART" id="SM00382">
    <property type="entry name" value="AAA"/>
    <property type="match status" value="2"/>
</dbReference>
<keyword evidence="7 9" id="KW-0472">Membrane</keyword>
<keyword evidence="4" id="KW-0547">Nucleotide-binding</keyword>
<feature type="compositionally biased region" description="Basic and acidic residues" evidence="8">
    <location>
        <begin position="1501"/>
        <end position="1519"/>
    </location>
</feature>
<name>A0A8H4ITN4_9PEZI</name>
<evidence type="ECO:0000256" key="1">
    <source>
        <dbReference type="ARBA" id="ARBA00004141"/>
    </source>
</evidence>
<dbReference type="InterPro" id="IPR017871">
    <property type="entry name" value="ABC_transporter-like_CS"/>
</dbReference>
<evidence type="ECO:0000259" key="10">
    <source>
        <dbReference type="PROSITE" id="PS50893"/>
    </source>
</evidence>
<feature type="transmembrane region" description="Helical" evidence="9">
    <location>
        <begin position="62"/>
        <end position="86"/>
    </location>
</feature>
<dbReference type="InterPro" id="IPR027417">
    <property type="entry name" value="P-loop_NTPase"/>
</dbReference>
<keyword evidence="3 9" id="KW-0812">Transmembrane</keyword>
<evidence type="ECO:0000256" key="9">
    <source>
        <dbReference type="SAM" id="Phobius"/>
    </source>
</evidence>
<sequence length="1527" mass="167602">MSASPVLDRRLQPSEAQRKGKEDESNDSTSEQEVVVTNVDEVEALRSTQWKDLFNFVTRKHIPLMVLAISLSVTCGLAVPVNAYLLGKVFDVFSKHATGIITGDVLKSDVAKYCVYLIGLAAGNWLLNTLYFTSWILFGETQARSARERVFAALMKRNMTWYDQRKNGVAALVPRLQMQTRELQISVSQPLGSTIEHLSSTFLSLGLALYYSWRVTLVTIAGVPIIMVSVVMLSSRLQPNVDRQADKLEEALKYSVGAIRAIETVKSFNGQDLEVWKYARIACQAATYYVRQANLNALQMSIMSFMSFAMFIQGFWYGSTLLDKGETPGKVLTTFWAALMACQSFTAIFPMLLVLEKGRAAGAKLRAVMVHGSRGQEEARDGLRPDHCAGDFELKDVCFAYPIRPDELALDKASLFFAAGETTFVIGKSGSGKSTIGQVLSCFYPIKSGTITLDGHRFEYLDPEWVRRNVTLVEQTSVLFDGTVFRNISYGRPDFDRVTLDEVKAAAEFALLKETVNSMPDTWDTQVGSKGASMSGGQRQRMALARARLRDTPVLILDESTSALDYINRKLIMEAIRLWRRGKTTIIITHDIAQIQQDDYVYILERGKVVQDGYRRAMEKVKNAPFQRFLAIDEEEEDDEALEGEEDSPNPVAGSSHTAVGDPKPRRASSIYSDDSSAEDEDSVQDPLHNYLDSDNVVAPRYVPSMFVEQRVEPGKRSSMILPPAMGGHFWRVLPPTSALSPPSPNTTPLAQPNYFGAFEGGEKRDDSHDGYHQVLSETHHKSLSRQDYQIGLGIMGSGKSESKSRTSAIRRSEAIPLHERHLTSATLATGTPALLQDEEKGTAGGGVGHRSPLTRFFSSLPLIGSASKQKKGNNLLTYRQILSDVWPRLNWAQRACLLVGALACVAHAVSTPVFAFVFNKLLTTFYMRGPDRARRALVYSLGILGVAVVDGCSNWLSHFMLEYAAQMWVHGVRQAAMRGVLAQPRAFFDQPGNGVESICEALDYYAEEMRNLVGRFAGAVAIAVLMMGTAIVWSLVSSWKLSLVGLAIAPLFYAITVAFNRVSGRQEHLLNEADDFATTLLGETLVNIKTVRGLTLEAAIQRKHLAATRRIFARGARRALFCGLFFGLTDSVVFFVTALLFYYGAVLVADGANTTTAILQVFSELTMSMSNVNVIISMIPQMGSSRDTATRLLRLANAPTASHETAGTTRLPCVGDIALHSLSFSYPSRPDCRVLRDVSTTIRAGTAVAVVGRSGSGKSTLAALLLKLYPPPRGPAALTLSGRDIRHLHTPTLRARIAVVSQAPTLFPASVADNIAYGLRAADACASRSSVRAAARSAGIEEFVDSLPDGFDTLIGDGGGVGLSGGQAQRVAIARALCRRPDVLVLDEATSALDVENARVVRATIRRLVKGRRQEDGGDGGVAGMTVVIITHAREMMEVADRVIMLDQGRLVEEGSFAELSRRKGGEFARLLKGGLEGEEDMGPPPEVLEAQREERLRLRKEKRESRRLSVDRSELMARSRRSGMW</sequence>
<dbReference type="FunFam" id="3.40.50.300:FF:000604">
    <property type="entry name" value="ABC transporter B family member 28"/>
    <property type="match status" value="1"/>
</dbReference>
<feature type="region of interest" description="Disordered" evidence="8">
    <location>
        <begin position="1"/>
        <end position="33"/>
    </location>
</feature>
<proteinExistence type="predicted"/>
<feature type="region of interest" description="Disordered" evidence="8">
    <location>
        <begin position="636"/>
        <end position="691"/>
    </location>
</feature>
<dbReference type="GO" id="GO:0005524">
    <property type="term" value="F:ATP binding"/>
    <property type="evidence" value="ECO:0007669"/>
    <property type="project" value="UniProtKB-KW"/>
</dbReference>
<dbReference type="Proteomes" id="UP000572817">
    <property type="component" value="Unassembled WGS sequence"/>
</dbReference>
<evidence type="ECO:0000256" key="4">
    <source>
        <dbReference type="ARBA" id="ARBA00022741"/>
    </source>
</evidence>
<feature type="compositionally biased region" description="Acidic residues" evidence="8">
    <location>
        <begin position="636"/>
        <end position="648"/>
    </location>
</feature>
<evidence type="ECO:0000256" key="5">
    <source>
        <dbReference type="ARBA" id="ARBA00022840"/>
    </source>
</evidence>
<dbReference type="PANTHER" id="PTHR43394:SF15">
    <property type="entry name" value="ALPHA-FACTOR-TRANSPORTING ATPASE"/>
    <property type="match status" value="1"/>
</dbReference>
<organism evidence="12 13">
    <name type="scientific">Botryosphaeria dothidea</name>
    <dbReference type="NCBI Taxonomy" id="55169"/>
    <lineage>
        <taxon>Eukaryota</taxon>
        <taxon>Fungi</taxon>
        <taxon>Dikarya</taxon>
        <taxon>Ascomycota</taxon>
        <taxon>Pezizomycotina</taxon>
        <taxon>Dothideomycetes</taxon>
        <taxon>Dothideomycetes incertae sedis</taxon>
        <taxon>Botryosphaeriales</taxon>
        <taxon>Botryosphaeriaceae</taxon>
        <taxon>Botryosphaeria</taxon>
    </lineage>
</organism>
<dbReference type="OrthoDB" id="6500128at2759"/>
<feature type="transmembrane region" description="Helical" evidence="9">
    <location>
        <begin position="1017"/>
        <end position="1036"/>
    </location>
</feature>
<reference evidence="12" key="1">
    <citation type="submission" date="2020-04" db="EMBL/GenBank/DDBJ databases">
        <title>Genome Assembly and Annotation of Botryosphaeria dothidea sdau 11-99, a Latent Pathogen of Apple Fruit Ring Rot in China.</title>
        <authorList>
            <person name="Yu C."/>
            <person name="Diao Y."/>
            <person name="Lu Q."/>
            <person name="Zhao J."/>
            <person name="Cui S."/>
            <person name="Peng C."/>
            <person name="He B."/>
            <person name="Liu H."/>
        </authorList>
    </citation>
    <scope>NUCLEOTIDE SEQUENCE [LARGE SCALE GENOMIC DNA]</scope>
    <source>
        <strain evidence="12">Sdau11-99</strain>
    </source>
</reference>
<evidence type="ECO:0000259" key="11">
    <source>
        <dbReference type="PROSITE" id="PS50929"/>
    </source>
</evidence>
<feature type="domain" description="ABC transmembrane type-1" evidence="11">
    <location>
        <begin position="899"/>
        <end position="1185"/>
    </location>
</feature>
<keyword evidence="13" id="KW-1185">Reference proteome</keyword>
<evidence type="ECO:0000313" key="13">
    <source>
        <dbReference type="Proteomes" id="UP000572817"/>
    </source>
</evidence>
<dbReference type="InterPro" id="IPR036640">
    <property type="entry name" value="ABC1_TM_sf"/>
</dbReference>
<dbReference type="PROSITE" id="PS50929">
    <property type="entry name" value="ABC_TM1F"/>
    <property type="match status" value="2"/>
</dbReference>
<dbReference type="Gene3D" id="3.40.50.300">
    <property type="entry name" value="P-loop containing nucleotide triphosphate hydrolases"/>
    <property type="match status" value="2"/>
</dbReference>
<evidence type="ECO:0000256" key="6">
    <source>
        <dbReference type="ARBA" id="ARBA00022989"/>
    </source>
</evidence>
<feature type="domain" description="ABC transmembrane type-1" evidence="11">
    <location>
        <begin position="66"/>
        <end position="357"/>
    </location>
</feature>
<dbReference type="GO" id="GO:0016887">
    <property type="term" value="F:ATP hydrolysis activity"/>
    <property type="evidence" value="ECO:0007669"/>
    <property type="project" value="InterPro"/>
</dbReference>
<dbReference type="CDD" id="cd18578">
    <property type="entry name" value="ABC_6TM_Pgp_ABCB1_D2_like"/>
    <property type="match status" value="1"/>
</dbReference>